<dbReference type="Proteomes" id="UP001057402">
    <property type="component" value="Chromosome 6"/>
</dbReference>
<keyword evidence="2" id="KW-1185">Reference proteome</keyword>
<accession>A0ACB9QM52</accession>
<dbReference type="EMBL" id="CM042885">
    <property type="protein sequence ID" value="KAI4367545.1"/>
    <property type="molecule type" value="Genomic_DNA"/>
</dbReference>
<protein>
    <submittedName>
        <fullName evidence="1">Uncharacterized protein</fullName>
    </submittedName>
</protein>
<comment type="caution">
    <text evidence="1">The sequence shown here is derived from an EMBL/GenBank/DDBJ whole genome shotgun (WGS) entry which is preliminary data.</text>
</comment>
<name>A0ACB9QM52_9MYRT</name>
<evidence type="ECO:0000313" key="1">
    <source>
        <dbReference type="EMBL" id="KAI4367545.1"/>
    </source>
</evidence>
<organism evidence="1 2">
    <name type="scientific">Melastoma candidum</name>
    <dbReference type="NCBI Taxonomy" id="119954"/>
    <lineage>
        <taxon>Eukaryota</taxon>
        <taxon>Viridiplantae</taxon>
        <taxon>Streptophyta</taxon>
        <taxon>Embryophyta</taxon>
        <taxon>Tracheophyta</taxon>
        <taxon>Spermatophyta</taxon>
        <taxon>Magnoliopsida</taxon>
        <taxon>eudicotyledons</taxon>
        <taxon>Gunneridae</taxon>
        <taxon>Pentapetalae</taxon>
        <taxon>rosids</taxon>
        <taxon>malvids</taxon>
        <taxon>Myrtales</taxon>
        <taxon>Melastomataceae</taxon>
        <taxon>Melastomatoideae</taxon>
        <taxon>Melastomateae</taxon>
        <taxon>Melastoma</taxon>
    </lineage>
</organism>
<gene>
    <name evidence="1" type="ORF">MLD38_023273</name>
</gene>
<evidence type="ECO:0000313" key="2">
    <source>
        <dbReference type="Proteomes" id="UP001057402"/>
    </source>
</evidence>
<proteinExistence type="predicted"/>
<reference evidence="2" key="1">
    <citation type="journal article" date="2023" name="Front. Plant Sci.">
        <title>Chromosomal-level genome assembly of Melastoma candidum provides insights into trichome evolution.</title>
        <authorList>
            <person name="Zhong Y."/>
            <person name="Wu W."/>
            <person name="Sun C."/>
            <person name="Zou P."/>
            <person name="Liu Y."/>
            <person name="Dai S."/>
            <person name="Zhou R."/>
        </authorList>
    </citation>
    <scope>NUCLEOTIDE SEQUENCE [LARGE SCALE GENOMIC DNA]</scope>
</reference>
<sequence>MRRSFSGNPFGKPSGLTAPRGFNPVTPANSPSGFPRSSIDREFEGKENGIDRFSKPSRAESPCPVNPMKNFMSPTISAVSKINASPRKKILAEKNELNRNSWSSVNVSEEGSATRSEVEASEHREQMVTNSSSSRLRDPSTKKVAFHSEVQVIPSTDRDMLLCSEEGEHSDSVVSHEVDVEEKSERSLFTKSPHSPLAPLDADPLMAPYDPDTNYLSPRPQFLHYRPTPRIKHFLGEETDGHDLIDSIDFVEGLSESELTEETSSGDSSREPQSNISGGIDMELKDDAKVDVTESNEEIGVDGSTEMEKGGTDARVVVPDAKSEPTFVAGSDWDDLDMTITDEMGATEESLVFENLKDNAPEVKQAAKRPLLFTKSKLCVMILAALLVGIATSGIHSPITSSGVSIGKEWRLYEIIQAVRAGEYAKMSVDMVAQNFGRLCSDSLGYIFGIIRNLRSESKFGGMNYHNSSFTQDDSVFKEDLDSCFLLSNQNHDQNIRESWMEDGVKAAASPENEDGNAIEEDNDSLNDVRRETEGKGPNDDVTICGSFEDDTSDEMLVWDGKEEIDADAIESEFWDKFAVELGNELTDELSGVQENVDDDTSDEMLVWDGKEEIDADAIESEFWNKFAVELGNELTDELSGVQENVDDRFEIESGDELTEDSKPEAAQSDNEYLHPGVDVQLDSSLEVGKDDLEASFLRNEPLAVVMVGCISALVLTLATFGSLVLFKTKRATMVAPTLKEERPWKLTKFDISPPSVANNVEEQYSQPWQKKHASSSCPTVVDMAGELCPSEMSSYQKGQERGSGEVQSQDKRHRRRESQASSSDFSTGSPSYGSFTTYEKIPLKHRKGGEELVVTPIRRSSRLLKQVVSP</sequence>